<evidence type="ECO:0000256" key="6">
    <source>
        <dbReference type="ARBA" id="ARBA00023136"/>
    </source>
</evidence>
<accession>A0A1E5LDC6</accession>
<sequence length="416" mass="45958">MKTKAIWKNHRFVRLFSAASISIIGDYFDMLAISVLLAYTWKLDPMTIAYVPLMYALPGVLFGTYAGVLSDRLPRRKLMIASDVLSGLITFGFLFADSIYLLFPLIFIRSTIALVILPSQQSLVRSIVQKEQLLQASSLIAMINQAGKIAGPLIGATILAVSSPQICMIINAISSLISAIILLTLREIDELESQDETDTNETGLLAGWKYVLSQKILLFSFIFISFGVFTVHLIDTQFPILFREMLPTKPERLGWMLAASGLGAFIGMAILNRRKQLNYGWAFGGSLLLIAISFIGFGLWRNEENLLLPVALGLITGLGNGIFIVAFNYLLQIETAKHHIGKVYGMQNALFCLILITAPPLGGLLVKSMGVQPVFLLSGLFTSIVACIGIGFQKYIWTIHMRKDEIENQLEQVNEG</sequence>
<feature type="transmembrane region" description="Helical" evidence="7">
    <location>
        <begin position="279"/>
        <end position="300"/>
    </location>
</feature>
<feature type="transmembrane region" description="Helical" evidence="7">
    <location>
        <begin position="216"/>
        <end position="234"/>
    </location>
</feature>
<keyword evidence="6 7" id="KW-0472">Membrane</keyword>
<feature type="transmembrane region" description="Helical" evidence="7">
    <location>
        <begin position="168"/>
        <end position="185"/>
    </location>
</feature>
<keyword evidence="5 7" id="KW-1133">Transmembrane helix</keyword>
<dbReference type="InterPro" id="IPR022324">
    <property type="entry name" value="Bacilysin_exporter_BacE_put"/>
</dbReference>
<dbReference type="SUPFAM" id="SSF103473">
    <property type="entry name" value="MFS general substrate transporter"/>
    <property type="match status" value="1"/>
</dbReference>
<gene>
    <name evidence="8" type="ORF">BFG57_17020</name>
</gene>
<dbReference type="GO" id="GO:0022857">
    <property type="term" value="F:transmembrane transporter activity"/>
    <property type="evidence" value="ECO:0007669"/>
    <property type="project" value="InterPro"/>
</dbReference>
<reference evidence="8 9" key="1">
    <citation type="submission" date="2016-08" db="EMBL/GenBank/DDBJ databases">
        <title>Genome of Bacillus solimangrovi GH2-4.</title>
        <authorList>
            <person name="Lim S."/>
            <person name="Kim B.-C."/>
        </authorList>
    </citation>
    <scope>NUCLEOTIDE SEQUENCE [LARGE SCALE GENOMIC DNA]</scope>
    <source>
        <strain evidence="8 9">GH2-4</strain>
    </source>
</reference>
<feature type="transmembrane region" description="Helical" evidence="7">
    <location>
        <begin position="374"/>
        <end position="392"/>
    </location>
</feature>
<evidence type="ECO:0000256" key="2">
    <source>
        <dbReference type="ARBA" id="ARBA00022448"/>
    </source>
</evidence>
<dbReference type="PRINTS" id="PR01988">
    <property type="entry name" value="EXPORTERBACE"/>
</dbReference>
<feature type="transmembrane region" description="Helical" evidence="7">
    <location>
        <begin position="343"/>
        <end position="362"/>
    </location>
</feature>
<dbReference type="InterPro" id="IPR036259">
    <property type="entry name" value="MFS_trans_sf"/>
</dbReference>
<feature type="transmembrane region" description="Helical" evidence="7">
    <location>
        <begin position="101"/>
        <end position="118"/>
    </location>
</feature>
<feature type="transmembrane region" description="Helical" evidence="7">
    <location>
        <begin position="47"/>
        <end position="66"/>
    </location>
</feature>
<dbReference type="PANTHER" id="PTHR43266:SF2">
    <property type="entry name" value="MAJOR FACILITATOR SUPERFAMILY (MFS) PROFILE DOMAIN-CONTAINING PROTEIN"/>
    <property type="match status" value="1"/>
</dbReference>
<keyword evidence="4 7" id="KW-0812">Transmembrane</keyword>
<name>A0A1E5LDC6_9BACI</name>
<proteinExistence type="predicted"/>
<dbReference type="GO" id="GO:0005886">
    <property type="term" value="C:plasma membrane"/>
    <property type="evidence" value="ECO:0007669"/>
    <property type="project" value="UniProtKB-SubCell"/>
</dbReference>
<evidence type="ECO:0008006" key="10">
    <source>
        <dbReference type="Google" id="ProtNLM"/>
    </source>
</evidence>
<organism evidence="8 9">
    <name type="scientific">Bacillus solimangrovi</name>
    <dbReference type="NCBI Taxonomy" id="1305675"/>
    <lineage>
        <taxon>Bacteria</taxon>
        <taxon>Bacillati</taxon>
        <taxon>Bacillota</taxon>
        <taxon>Bacilli</taxon>
        <taxon>Bacillales</taxon>
        <taxon>Bacillaceae</taxon>
        <taxon>Bacillus</taxon>
    </lineage>
</organism>
<dbReference type="AlphaFoldDB" id="A0A1E5LDC6"/>
<comment type="subcellular location">
    <subcellularLocation>
        <location evidence="1">Cell membrane</location>
        <topology evidence="1">Multi-pass membrane protein</topology>
    </subcellularLocation>
</comment>
<feature type="transmembrane region" description="Helical" evidence="7">
    <location>
        <begin position="306"/>
        <end position="331"/>
    </location>
</feature>
<dbReference type="InterPro" id="IPR011701">
    <property type="entry name" value="MFS"/>
</dbReference>
<evidence type="ECO:0000256" key="7">
    <source>
        <dbReference type="SAM" id="Phobius"/>
    </source>
</evidence>
<feature type="transmembrane region" description="Helical" evidence="7">
    <location>
        <begin position="12"/>
        <end position="41"/>
    </location>
</feature>
<dbReference type="PANTHER" id="PTHR43266">
    <property type="entry name" value="MACROLIDE-EFFLUX PROTEIN"/>
    <property type="match status" value="1"/>
</dbReference>
<keyword evidence="3" id="KW-1003">Cell membrane</keyword>
<evidence type="ECO:0000256" key="4">
    <source>
        <dbReference type="ARBA" id="ARBA00022692"/>
    </source>
</evidence>
<dbReference type="RefSeq" id="WP_069717924.1">
    <property type="nucleotide sequence ID" value="NZ_MJEH01000036.1"/>
</dbReference>
<dbReference type="Pfam" id="PF07690">
    <property type="entry name" value="MFS_1"/>
    <property type="match status" value="1"/>
</dbReference>
<dbReference type="STRING" id="1305675.BFG57_17020"/>
<evidence type="ECO:0000313" key="8">
    <source>
        <dbReference type="EMBL" id="OEH92072.1"/>
    </source>
</evidence>
<feature type="transmembrane region" description="Helical" evidence="7">
    <location>
        <begin position="254"/>
        <end position="272"/>
    </location>
</feature>
<keyword evidence="2" id="KW-0813">Transport</keyword>
<evidence type="ECO:0000256" key="3">
    <source>
        <dbReference type="ARBA" id="ARBA00022475"/>
    </source>
</evidence>
<dbReference type="Gene3D" id="1.20.1250.20">
    <property type="entry name" value="MFS general substrate transporter like domains"/>
    <property type="match status" value="1"/>
</dbReference>
<evidence type="ECO:0000256" key="1">
    <source>
        <dbReference type="ARBA" id="ARBA00004651"/>
    </source>
</evidence>
<dbReference type="OrthoDB" id="9775268at2"/>
<protein>
    <recommendedName>
        <fullName evidence="10">MFS transporter</fullName>
    </recommendedName>
</protein>
<comment type="caution">
    <text evidence="8">The sequence shown here is derived from an EMBL/GenBank/DDBJ whole genome shotgun (WGS) entry which is preliminary data.</text>
</comment>
<evidence type="ECO:0000313" key="9">
    <source>
        <dbReference type="Proteomes" id="UP000095209"/>
    </source>
</evidence>
<evidence type="ECO:0000256" key="5">
    <source>
        <dbReference type="ARBA" id="ARBA00022989"/>
    </source>
</evidence>
<dbReference type="CDD" id="cd06173">
    <property type="entry name" value="MFS_MefA_like"/>
    <property type="match status" value="1"/>
</dbReference>
<dbReference type="Proteomes" id="UP000095209">
    <property type="component" value="Unassembled WGS sequence"/>
</dbReference>
<keyword evidence="9" id="KW-1185">Reference proteome</keyword>
<dbReference type="EMBL" id="MJEH01000036">
    <property type="protein sequence ID" value="OEH92072.1"/>
    <property type="molecule type" value="Genomic_DNA"/>
</dbReference>